<comment type="caution">
    <text evidence="1">The sequence shown here is derived from an EMBL/GenBank/DDBJ whole genome shotgun (WGS) entry which is preliminary data.</text>
</comment>
<sequence>MAKRDDGEKHGDKKTVSTVSPYHLNSNDNPSNIITQVQLKGDNYDEWARAMRTSLRAKKKYGFIVGTIPQPDEKSADLEDWWTVNSMLVSWIFNTIEPTLRSTITHMEIAKDLWDDIKERFSVGNGPRIQQLKSELANCRQVGLPIVTYYGKLKQIWEELANYDQNSTCQCGACKCNLNAAFENKREEEKVHQFLMGLDAEVFWDGSV</sequence>
<dbReference type="Proteomes" id="UP001234297">
    <property type="component" value="Chromosome 5"/>
</dbReference>
<evidence type="ECO:0000313" key="1">
    <source>
        <dbReference type="EMBL" id="KAJ8639811.1"/>
    </source>
</evidence>
<reference evidence="1 2" key="1">
    <citation type="journal article" date="2022" name="Hortic Res">
        <title>A haplotype resolved chromosomal level avocado genome allows analysis of novel avocado genes.</title>
        <authorList>
            <person name="Nath O."/>
            <person name="Fletcher S.J."/>
            <person name="Hayward A."/>
            <person name="Shaw L.M."/>
            <person name="Masouleh A.K."/>
            <person name="Furtado A."/>
            <person name="Henry R.J."/>
            <person name="Mitter N."/>
        </authorList>
    </citation>
    <scope>NUCLEOTIDE SEQUENCE [LARGE SCALE GENOMIC DNA]</scope>
    <source>
        <strain evidence="2">cv. Hass</strain>
    </source>
</reference>
<gene>
    <name evidence="1" type="ORF">MRB53_016505</name>
</gene>
<protein>
    <submittedName>
        <fullName evidence="1">Uncharacterized protein</fullName>
    </submittedName>
</protein>
<evidence type="ECO:0000313" key="2">
    <source>
        <dbReference type="Proteomes" id="UP001234297"/>
    </source>
</evidence>
<dbReference type="EMBL" id="CM056813">
    <property type="protein sequence ID" value="KAJ8639811.1"/>
    <property type="molecule type" value="Genomic_DNA"/>
</dbReference>
<accession>A0ACC2M2G9</accession>
<keyword evidence="2" id="KW-1185">Reference proteome</keyword>
<proteinExistence type="predicted"/>
<organism evidence="1 2">
    <name type="scientific">Persea americana</name>
    <name type="common">Avocado</name>
    <dbReference type="NCBI Taxonomy" id="3435"/>
    <lineage>
        <taxon>Eukaryota</taxon>
        <taxon>Viridiplantae</taxon>
        <taxon>Streptophyta</taxon>
        <taxon>Embryophyta</taxon>
        <taxon>Tracheophyta</taxon>
        <taxon>Spermatophyta</taxon>
        <taxon>Magnoliopsida</taxon>
        <taxon>Magnoliidae</taxon>
        <taxon>Laurales</taxon>
        <taxon>Lauraceae</taxon>
        <taxon>Persea</taxon>
    </lineage>
</organism>
<name>A0ACC2M2G9_PERAE</name>